<dbReference type="AlphaFoldDB" id="A0A9W7E1A0"/>
<feature type="region of interest" description="Disordered" evidence="1">
    <location>
        <begin position="1"/>
        <end position="34"/>
    </location>
</feature>
<evidence type="ECO:0000313" key="2">
    <source>
        <dbReference type="EMBL" id="GMH61610.1"/>
    </source>
</evidence>
<protein>
    <submittedName>
        <fullName evidence="2">Uncharacterized protein</fullName>
    </submittedName>
</protein>
<keyword evidence="3" id="KW-1185">Reference proteome</keyword>
<proteinExistence type="predicted"/>
<accession>A0A9W7E1A0</accession>
<sequence>MAANDLKRRRWRSARWRSATPSSRGSSRISAKSATDVLDEYESIIARISEKPTDEVEPPGPQERSSRSPKRRLANLCARVNNVHAKIEATSQFCYDISEEDVELMWKIKGYLRKVEESTSEAMERLQTMNCHELP</sequence>
<evidence type="ECO:0000313" key="3">
    <source>
        <dbReference type="Proteomes" id="UP001165085"/>
    </source>
</evidence>
<dbReference type="EMBL" id="BRXY01000072">
    <property type="protein sequence ID" value="GMH61610.1"/>
    <property type="molecule type" value="Genomic_DNA"/>
</dbReference>
<evidence type="ECO:0000256" key="1">
    <source>
        <dbReference type="SAM" id="MobiDB-lite"/>
    </source>
</evidence>
<feature type="compositionally biased region" description="Low complexity" evidence="1">
    <location>
        <begin position="16"/>
        <end position="34"/>
    </location>
</feature>
<feature type="region of interest" description="Disordered" evidence="1">
    <location>
        <begin position="48"/>
        <end position="71"/>
    </location>
</feature>
<reference evidence="3" key="1">
    <citation type="journal article" date="2023" name="Commun. Biol.">
        <title>Genome analysis of Parmales, the sister group of diatoms, reveals the evolutionary specialization of diatoms from phago-mixotrophs to photoautotrophs.</title>
        <authorList>
            <person name="Ban H."/>
            <person name="Sato S."/>
            <person name="Yoshikawa S."/>
            <person name="Yamada K."/>
            <person name="Nakamura Y."/>
            <person name="Ichinomiya M."/>
            <person name="Sato N."/>
            <person name="Blanc-Mathieu R."/>
            <person name="Endo H."/>
            <person name="Kuwata A."/>
            <person name="Ogata H."/>
        </authorList>
    </citation>
    <scope>NUCLEOTIDE SEQUENCE [LARGE SCALE GENOMIC DNA]</scope>
    <source>
        <strain evidence="3">NIES 3701</strain>
    </source>
</reference>
<comment type="caution">
    <text evidence="2">The sequence shown here is derived from an EMBL/GenBank/DDBJ whole genome shotgun (WGS) entry which is preliminary data.</text>
</comment>
<gene>
    <name evidence="2" type="ORF">TrST_g9103</name>
</gene>
<dbReference type="Proteomes" id="UP001165085">
    <property type="component" value="Unassembled WGS sequence"/>
</dbReference>
<organism evidence="2 3">
    <name type="scientific">Triparma strigata</name>
    <dbReference type="NCBI Taxonomy" id="1606541"/>
    <lineage>
        <taxon>Eukaryota</taxon>
        <taxon>Sar</taxon>
        <taxon>Stramenopiles</taxon>
        <taxon>Ochrophyta</taxon>
        <taxon>Bolidophyceae</taxon>
        <taxon>Parmales</taxon>
        <taxon>Triparmaceae</taxon>
        <taxon>Triparma</taxon>
    </lineage>
</organism>
<name>A0A9W7E1A0_9STRA</name>